<accession>A0A316HGY4</accession>
<comment type="caution">
    <text evidence="2">The sequence shown here is derived from an EMBL/GenBank/DDBJ whole genome shotgun (WGS) entry which is preliminary data.</text>
</comment>
<sequence>MIVSLTIVRYRRLLMPFALLAMAIHRLPLFYQKGCSFYKLLGSGKNGTFDLAPDWQQWGLLACWDSREDFERFRNTSFVAGWWKFFGTEQWTMLCIPLQSHGKWSSKEPFGHPKEIIPDGPVAVLTRATIRFSRLKNFWANVDTVANIMTRAPGYITSFGVGEAPFYKQATFSVWKNMDDVKAFAYQSREHAEVIKKTRSENWYSEELFARFKPIASFGTLNGRDPLNGLLN</sequence>
<dbReference type="InterPro" id="IPR021708">
    <property type="entry name" value="DUF3291"/>
</dbReference>
<name>A0A316HGY4_9SPHI</name>
<dbReference type="CDD" id="cd21650">
    <property type="entry name" value="CrtA-like"/>
    <property type="match status" value="1"/>
</dbReference>
<dbReference type="RefSeq" id="WP_109607509.1">
    <property type="nucleotide sequence ID" value="NZ_QGHA01000002.1"/>
</dbReference>
<evidence type="ECO:0000313" key="3">
    <source>
        <dbReference type="Proteomes" id="UP000245678"/>
    </source>
</evidence>
<organism evidence="2 3">
    <name type="scientific">Mucilaginibacter oryzae</name>
    <dbReference type="NCBI Taxonomy" id="468058"/>
    <lineage>
        <taxon>Bacteria</taxon>
        <taxon>Pseudomonadati</taxon>
        <taxon>Bacteroidota</taxon>
        <taxon>Sphingobacteriia</taxon>
        <taxon>Sphingobacteriales</taxon>
        <taxon>Sphingobacteriaceae</taxon>
        <taxon>Mucilaginibacter</taxon>
    </lineage>
</organism>
<dbReference type="AlphaFoldDB" id="A0A316HGY4"/>
<dbReference type="EMBL" id="QGHA01000002">
    <property type="protein sequence ID" value="PWK79321.1"/>
    <property type="molecule type" value="Genomic_DNA"/>
</dbReference>
<dbReference type="Pfam" id="PF11695">
    <property type="entry name" value="DUF3291"/>
    <property type="match status" value="1"/>
</dbReference>
<dbReference type="Proteomes" id="UP000245678">
    <property type="component" value="Unassembled WGS sequence"/>
</dbReference>
<gene>
    <name evidence="2" type="ORF">LX99_01778</name>
</gene>
<dbReference type="InterPro" id="IPR049574">
    <property type="entry name" value="CrtA-like"/>
</dbReference>
<reference evidence="2 3" key="1">
    <citation type="submission" date="2018-05" db="EMBL/GenBank/DDBJ databases">
        <title>Genomic Encyclopedia of Archaeal and Bacterial Type Strains, Phase II (KMG-II): from individual species to whole genera.</title>
        <authorList>
            <person name="Goeker M."/>
        </authorList>
    </citation>
    <scope>NUCLEOTIDE SEQUENCE [LARGE SCALE GENOMIC DNA]</scope>
    <source>
        <strain evidence="2 3">DSM 19975</strain>
    </source>
</reference>
<evidence type="ECO:0000313" key="2">
    <source>
        <dbReference type="EMBL" id="PWK79321.1"/>
    </source>
</evidence>
<feature type="domain" description="DUF3291" evidence="1">
    <location>
        <begin position="128"/>
        <end position="205"/>
    </location>
</feature>
<keyword evidence="3" id="KW-1185">Reference proteome</keyword>
<proteinExistence type="predicted"/>
<protein>
    <submittedName>
        <fullName evidence="2">Uncharacterized protein DUF3291</fullName>
    </submittedName>
</protein>
<evidence type="ECO:0000259" key="1">
    <source>
        <dbReference type="Pfam" id="PF11695"/>
    </source>
</evidence>